<sequence>MDRHSSPATRPHATTTRPSPAASQQQRPWPWDPRQDSITPGRQPPPPPSGSRSANHGSSTQARSVDPRINRAAPRAAEVKTEPRSYFDLVTNATGTAHRPVARTPPRSTQRSSSRAPSTGRSTMPRVVNKNAPGALMHMTKLQATEYNRHARSKSPAAEQPAHIIGTEPARKRSPVTQRERSRTPVNDRYRGRVDPNQGLQMMDAHPSAPQNTFQPIRRTPPRVMADNVNMDPTGKITRKGRSKSPATQAPPRAKSKTPTASRGRKASDPPEIPAVDPDQLYSNTGRPMRAARSRSVSQCPQPTPPPRRTTPMRATKRKNDDDNESTKKKNQKTSEAPTTSRARATKKIVSESDEPKKTKKTPAKSSSSSRKKKETSGEESEEEEAKTKRGKKTAPTPAKKSRRKKKESSEEESEEEEEDPKTKRGEKAPAKGRKKKGEESEEDEPVKGKNKKTPAKKSSRKKKGETSESDEEEEEQPKTRAALKKSTAKSEKLAVVEEDDEGVEDVDLTEGSLEQLEAVFAKMKSNMKSMKPFVIATVEEFGDSYSHFKKLWKKYTKARKETQSDSELSSNDSESGSGSESGSDEEESD</sequence>
<feature type="compositionally biased region" description="Basic and acidic residues" evidence="1">
    <location>
        <begin position="318"/>
        <end position="328"/>
    </location>
</feature>
<feature type="compositionally biased region" description="Low complexity" evidence="1">
    <location>
        <begin position="566"/>
        <end position="582"/>
    </location>
</feature>
<name>A0AA39I9F2_9BILA</name>
<gene>
    <name evidence="2" type="ORF">QR680_014583</name>
</gene>
<accession>A0AA39I9F2</accession>
<dbReference type="AlphaFoldDB" id="A0AA39I9F2"/>
<feature type="region of interest" description="Disordered" evidence="1">
    <location>
        <begin position="1"/>
        <end position="134"/>
    </location>
</feature>
<evidence type="ECO:0000313" key="2">
    <source>
        <dbReference type="EMBL" id="KAK0420247.1"/>
    </source>
</evidence>
<feature type="region of interest" description="Disordered" evidence="1">
    <location>
        <begin position="147"/>
        <end position="509"/>
    </location>
</feature>
<feature type="compositionally biased region" description="Basic residues" evidence="1">
    <location>
        <begin position="449"/>
        <end position="464"/>
    </location>
</feature>
<feature type="compositionally biased region" description="Low complexity" evidence="1">
    <location>
        <begin position="102"/>
        <end position="119"/>
    </location>
</feature>
<keyword evidence="3" id="KW-1185">Reference proteome</keyword>
<feature type="compositionally biased region" description="Basic and acidic residues" evidence="1">
    <location>
        <begin position="421"/>
        <end position="430"/>
    </location>
</feature>
<protein>
    <submittedName>
        <fullName evidence="2">Uncharacterized protein</fullName>
    </submittedName>
</protein>
<dbReference type="EMBL" id="JAUCMV010000002">
    <property type="protein sequence ID" value="KAK0420247.1"/>
    <property type="molecule type" value="Genomic_DNA"/>
</dbReference>
<organism evidence="2 3">
    <name type="scientific">Steinernema hermaphroditum</name>
    <dbReference type="NCBI Taxonomy" id="289476"/>
    <lineage>
        <taxon>Eukaryota</taxon>
        <taxon>Metazoa</taxon>
        <taxon>Ecdysozoa</taxon>
        <taxon>Nematoda</taxon>
        <taxon>Chromadorea</taxon>
        <taxon>Rhabditida</taxon>
        <taxon>Tylenchina</taxon>
        <taxon>Panagrolaimomorpha</taxon>
        <taxon>Strongyloidoidea</taxon>
        <taxon>Steinernematidae</taxon>
        <taxon>Steinernema</taxon>
    </lineage>
</organism>
<feature type="compositionally biased region" description="Acidic residues" evidence="1">
    <location>
        <begin position="410"/>
        <end position="420"/>
    </location>
</feature>
<feature type="compositionally biased region" description="Acidic residues" evidence="1">
    <location>
        <begin position="497"/>
        <end position="509"/>
    </location>
</feature>
<feature type="compositionally biased region" description="Basic and acidic residues" evidence="1">
    <location>
        <begin position="178"/>
        <end position="194"/>
    </location>
</feature>
<feature type="compositionally biased region" description="Low complexity" evidence="1">
    <location>
        <begin position="1"/>
        <end position="29"/>
    </location>
</feature>
<feature type="region of interest" description="Disordered" evidence="1">
    <location>
        <begin position="560"/>
        <end position="590"/>
    </location>
</feature>
<reference evidence="2" key="1">
    <citation type="submission" date="2023-06" db="EMBL/GenBank/DDBJ databases">
        <title>Genomic analysis of the entomopathogenic nematode Steinernema hermaphroditum.</title>
        <authorList>
            <person name="Schwarz E.M."/>
            <person name="Heppert J.K."/>
            <person name="Baniya A."/>
            <person name="Schwartz H.T."/>
            <person name="Tan C.-H."/>
            <person name="Antoshechkin I."/>
            <person name="Sternberg P.W."/>
            <person name="Goodrich-Blair H."/>
            <person name="Dillman A.R."/>
        </authorList>
    </citation>
    <scope>NUCLEOTIDE SEQUENCE</scope>
    <source>
        <strain evidence="2">PS9179</strain>
        <tissue evidence="2">Whole animal</tissue>
    </source>
</reference>
<proteinExistence type="predicted"/>
<dbReference type="Proteomes" id="UP001175271">
    <property type="component" value="Unassembled WGS sequence"/>
</dbReference>
<feature type="compositionally biased region" description="Polar residues" evidence="1">
    <location>
        <begin position="54"/>
        <end position="63"/>
    </location>
</feature>
<evidence type="ECO:0000313" key="3">
    <source>
        <dbReference type="Proteomes" id="UP001175271"/>
    </source>
</evidence>
<evidence type="ECO:0000256" key="1">
    <source>
        <dbReference type="SAM" id="MobiDB-lite"/>
    </source>
</evidence>
<comment type="caution">
    <text evidence="2">The sequence shown here is derived from an EMBL/GenBank/DDBJ whole genome shotgun (WGS) entry which is preliminary data.</text>
</comment>
<feature type="compositionally biased region" description="Polar residues" evidence="1">
    <location>
        <begin position="334"/>
        <end position="343"/>
    </location>
</feature>